<dbReference type="PANTHER" id="PTHR12526">
    <property type="entry name" value="GLYCOSYLTRANSFERASE"/>
    <property type="match status" value="1"/>
</dbReference>
<dbReference type="CDD" id="cd03801">
    <property type="entry name" value="GT4_PimA-like"/>
    <property type="match status" value="1"/>
</dbReference>
<evidence type="ECO:0000313" key="2">
    <source>
        <dbReference type="Proteomes" id="UP000665561"/>
    </source>
</evidence>
<organism evidence="1 2">
    <name type="scientific">Paenibacillus glycinis</name>
    <dbReference type="NCBI Taxonomy" id="2697035"/>
    <lineage>
        <taxon>Bacteria</taxon>
        <taxon>Bacillati</taxon>
        <taxon>Bacillota</taxon>
        <taxon>Bacilli</taxon>
        <taxon>Bacillales</taxon>
        <taxon>Paenibacillaceae</taxon>
        <taxon>Paenibacillus</taxon>
    </lineage>
</organism>
<name>A0ABW9XLW8_9BACL</name>
<dbReference type="Proteomes" id="UP000665561">
    <property type="component" value="Unassembled WGS sequence"/>
</dbReference>
<accession>A0ABW9XLW8</accession>
<gene>
    <name evidence="1" type="ORF">GT019_06940</name>
</gene>
<reference evidence="1 2" key="1">
    <citation type="submission" date="2020-01" db="EMBL/GenBank/DDBJ databases">
        <title>Paenibacillus soybeanensis sp. nov. isolated from the nodules of soybean (Glycine max(L.) Merr).</title>
        <authorList>
            <person name="Wang H."/>
        </authorList>
    </citation>
    <scope>NUCLEOTIDE SEQUENCE [LARGE SCALE GENOMIC DNA]</scope>
    <source>
        <strain evidence="1 2">T1</strain>
    </source>
</reference>
<proteinExistence type="predicted"/>
<dbReference type="SUPFAM" id="SSF53756">
    <property type="entry name" value="UDP-Glycosyltransferase/glycogen phosphorylase"/>
    <property type="match status" value="1"/>
</dbReference>
<dbReference type="PANTHER" id="PTHR12526:SF630">
    <property type="entry name" value="GLYCOSYLTRANSFERASE"/>
    <property type="match status" value="1"/>
</dbReference>
<sequence>MKKIVFITNRLPFPKTDGRKNLLSQYIQQIKELFPESEIINLSFIDDPKYLKHQSSQIARLVPLKPPGFLEKLYNIAVHTLLLRRWPLQVSVFYNRKTHKEIKAIIDAEQPEFIIYDMVRVAEYWTNGPNQKILSYDDLLSLRYQRQLQWFKYIPSVFGGFSNKLPQSLKRLTSLKFVQKWLIAYESRLLLTYEKRVAGRFQHLIFTSPKEADSFRQTVNHRSCHGIPMKFDPDLLKTEQRRNYDRNKLVFVGKMDIPHNSSAVFYFCEHIWHEVKLKMPEAMFYIVGKNPTKEVKQLEQKYPDVFVTGEVDDVERYVSDSALMIAPLLFGTGIKTKIIEAMSWGVPVVTNPVGSEGINANHNEDLFICTTDEDMVNNVLLLLSNDEVNDRLSRNSIHYVLSHFSSSVTKKNLKLILS</sequence>
<dbReference type="Pfam" id="PF13692">
    <property type="entry name" value="Glyco_trans_1_4"/>
    <property type="match status" value="1"/>
</dbReference>
<dbReference type="EMBL" id="JAAAMV010000003">
    <property type="protein sequence ID" value="NBD23604.1"/>
    <property type="molecule type" value="Genomic_DNA"/>
</dbReference>
<protein>
    <submittedName>
        <fullName evidence="1">Glycosyltransferase</fullName>
    </submittedName>
</protein>
<keyword evidence="2" id="KW-1185">Reference proteome</keyword>
<comment type="caution">
    <text evidence="1">The sequence shown here is derived from an EMBL/GenBank/DDBJ whole genome shotgun (WGS) entry which is preliminary data.</text>
</comment>
<evidence type="ECO:0000313" key="1">
    <source>
        <dbReference type="EMBL" id="NBD23604.1"/>
    </source>
</evidence>
<dbReference type="Gene3D" id="3.40.50.2000">
    <property type="entry name" value="Glycogen Phosphorylase B"/>
    <property type="match status" value="1"/>
</dbReference>